<dbReference type="AlphaFoldDB" id="A0AAN7YV50"/>
<keyword evidence="4" id="KW-0274">FAD</keyword>
<evidence type="ECO:0000256" key="7">
    <source>
        <dbReference type="SAM" id="SignalP"/>
    </source>
</evidence>
<dbReference type="EMBL" id="JAWHQM010000003">
    <property type="protein sequence ID" value="KAK5626030.1"/>
    <property type="molecule type" value="Genomic_DNA"/>
</dbReference>
<sequence length="417" mass="45650">MAASTIRLRVAVIGSGIAGLAAARVLREKHDVTVYERGEPSVATGGQGIANFPNSTHILESIGFDYRCAGSVELGGWHSVDKNGTAVFSSDYDMRERYGAPLVSHMRVDFRTELLRLATAPAEDLGLDASAVPAITVWNNGAVDLDPEGGKVTLDDGSIVEADVIIVADGIHSRLRNKILEEPVNAQKTGMTCCRVAVSAAQVEAALGKLPQWWQDQRDRGKGVIQLIEALDGTSRLTVTYPLRNLSWMNMAWVFPTQQEKKATTESWNADGDKEEILKIYDDFDEDLKTMLRVADQVKLWELQDLEPLPTWTSGRAILIGDAAHAMTPLQGQGSNMAIEDADGLRLLTQPGVTRDSVPEILQKISSVRRPRATRVLENTRISTKISSAADRYARFDDNCTYTGIFAILQQQQVTTA</sequence>
<comment type="caution">
    <text evidence="9">The sequence shown here is derived from an EMBL/GenBank/DDBJ whole genome shotgun (WGS) entry which is preliminary data.</text>
</comment>
<keyword evidence="5" id="KW-0560">Oxidoreductase</keyword>
<evidence type="ECO:0000256" key="6">
    <source>
        <dbReference type="ARBA" id="ARBA00023033"/>
    </source>
</evidence>
<evidence type="ECO:0000259" key="8">
    <source>
        <dbReference type="Pfam" id="PF01494"/>
    </source>
</evidence>
<evidence type="ECO:0000313" key="9">
    <source>
        <dbReference type="EMBL" id="KAK5626030.1"/>
    </source>
</evidence>
<organism evidence="9 10">
    <name type="scientific">Xylaria bambusicola</name>
    <dbReference type="NCBI Taxonomy" id="326684"/>
    <lineage>
        <taxon>Eukaryota</taxon>
        <taxon>Fungi</taxon>
        <taxon>Dikarya</taxon>
        <taxon>Ascomycota</taxon>
        <taxon>Pezizomycotina</taxon>
        <taxon>Sordariomycetes</taxon>
        <taxon>Xylariomycetidae</taxon>
        <taxon>Xylariales</taxon>
        <taxon>Xylariaceae</taxon>
        <taxon>Xylaria</taxon>
    </lineage>
</organism>
<evidence type="ECO:0000256" key="1">
    <source>
        <dbReference type="ARBA" id="ARBA00005179"/>
    </source>
</evidence>
<dbReference type="PANTHER" id="PTHR13789:SF314">
    <property type="entry name" value="FAD-BINDING DOMAIN-CONTAINING PROTEIN"/>
    <property type="match status" value="1"/>
</dbReference>
<feature type="domain" description="FAD-binding" evidence="8">
    <location>
        <begin position="8"/>
        <end position="380"/>
    </location>
</feature>
<dbReference type="PANTHER" id="PTHR13789">
    <property type="entry name" value="MONOOXYGENASE"/>
    <property type="match status" value="1"/>
</dbReference>
<evidence type="ECO:0000256" key="4">
    <source>
        <dbReference type="ARBA" id="ARBA00022827"/>
    </source>
</evidence>
<dbReference type="GO" id="GO:0071949">
    <property type="term" value="F:FAD binding"/>
    <property type="evidence" value="ECO:0007669"/>
    <property type="project" value="InterPro"/>
</dbReference>
<dbReference type="Gene3D" id="3.50.50.60">
    <property type="entry name" value="FAD/NAD(P)-binding domain"/>
    <property type="match status" value="1"/>
</dbReference>
<dbReference type="GO" id="GO:0004497">
    <property type="term" value="F:monooxygenase activity"/>
    <property type="evidence" value="ECO:0007669"/>
    <property type="project" value="UniProtKB-KW"/>
</dbReference>
<dbReference type="Pfam" id="PF01494">
    <property type="entry name" value="FAD_binding_3"/>
    <property type="match status" value="1"/>
</dbReference>
<comment type="pathway">
    <text evidence="1">Secondary metabolite biosynthesis.</text>
</comment>
<dbReference type="Proteomes" id="UP001305414">
    <property type="component" value="Unassembled WGS sequence"/>
</dbReference>
<accession>A0AAN7YV50</accession>
<evidence type="ECO:0000313" key="10">
    <source>
        <dbReference type="Proteomes" id="UP001305414"/>
    </source>
</evidence>
<keyword evidence="6" id="KW-0503">Monooxygenase</keyword>
<reference evidence="9 10" key="1">
    <citation type="submission" date="2023-10" db="EMBL/GenBank/DDBJ databases">
        <title>Draft genome sequence of Xylaria bambusicola isolate GMP-LS, the root and basal stem rot pathogen of sugarcane in Indonesia.</title>
        <authorList>
            <person name="Selvaraj P."/>
            <person name="Muralishankar V."/>
            <person name="Muruganantham S."/>
            <person name="Sp S."/>
            <person name="Haryani S."/>
            <person name="Lau K.J.X."/>
            <person name="Naqvi N.I."/>
        </authorList>
    </citation>
    <scope>NUCLEOTIDE SEQUENCE [LARGE SCALE GENOMIC DNA]</scope>
    <source>
        <strain evidence="9">GMP-LS</strain>
    </source>
</reference>
<dbReference type="SUPFAM" id="SSF51905">
    <property type="entry name" value="FAD/NAD(P)-binding domain"/>
    <property type="match status" value="1"/>
</dbReference>
<keyword evidence="7" id="KW-0732">Signal</keyword>
<protein>
    <recommendedName>
        <fullName evidence="8">FAD-binding domain-containing protein</fullName>
    </recommendedName>
</protein>
<keyword evidence="3" id="KW-0285">Flavoprotein</keyword>
<feature type="signal peptide" evidence="7">
    <location>
        <begin position="1"/>
        <end position="23"/>
    </location>
</feature>
<dbReference type="PRINTS" id="PR00420">
    <property type="entry name" value="RNGMNOXGNASE"/>
</dbReference>
<dbReference type="InterPro" id="IPR050493">
    <property type="entry name" value="FAD-dep_Monooxygenase_BioMet"/>
</dbReference>
<proteinExistence type="inferred from homology"/>
<keyword evidence="10" id="KW-1185">Reference proteome</keyword>
<evidence type="ECO:0000256" key="2">
    <source>
        <dbReference type="ARBA" id="ARBA00007992"/>
    </source>
</evidence>
<evidence type="ECO:0000256" key="5">
    <source>
        <dbReference type="ARBA" id="ARBA00023002"/>
    </source>
</evidence>
<evidence type="ECO:0000256" key="3">
    <source>
        <dbReference type="ARBA" id="ARBA00022630"/>
    </source>
</evidence>
<dbReference type="InterPro" id="IPR002938">
    <property type="entry name" value="FAD-bd"/>
</dbReference>
<name>A0AAN7YV50_9PEZI</name>
<feature type="chain" id="PRO_5042950528" description="FAD-binding domain-containing protein" evidence="7">
    <location>
        <begin position="24"/>
        <end position="417"/>
    </location>
</feature>
<gene>
    <name evidence="9" type="ORF">RRF57_001746</name>
</gene>
<comment type="similarity">
    <text evidence="2">Belongs to the paxM FAD-dependent monooxygenase family.</text>
</comment>
<dbReference type="SUPFAM" id="SSF54373">
    <property type="entry name" value="FAD-linked reductases, C-terminal domain"/>
    <property type="match status" value="1"/>
</dbReference>
<dbReference type="InterPro" id="IPR036188">
    <property type="entry name" value="FAD/NAD-bd_sf"/>
</dbReference>